<organism evidence="7 8">
    <name type="scientific">Pricia antarctica</name>
    <dbReference type="NCBI Taxonomy" id="641691"/>
    <lineage>
        <taxon>Bacteria</taxon>
        <taxon>Pseudomonadati</taxon>
        <taxon>Bacteroidota</taxon>
        <taxon>Flavobacteriia</taxon>
        <taxon>Flavobacteriales</taxon>
        <taxon>Flavobacteriaceae</taxon>
        <taxon>Pricia</taxon>
    </lineage>
</organism>
<evidence type="ECO:0000256" key="5">
    <source>
        <dbReference type="SAM" id="Phobius"/>
    </source>
</evidence>
<dbReference type="EMBL" id="FNAO01000003">
    <property type="protein sequence ID" value="SDE10351.1"/>
    <property type="molecule type" value="Genomic_DNA"/>
</dbReference>
<proteinExistence type="predicted"/>
<dbReference type="GO" id="GO:0006508">
    <property type="term" value="P:proteolysis"/>
    <property type="evidence" value="ECO:0007669"/>
    <property type="project" value="UniProtKB-KW"/>
</dbReference>
<dbReference type="PANTHER" id="PTHR43731:SF9">
    <property type="entry name" value="SLR1461 PROTEIN"/>
    <property type="match status" value="1"/>
</dbReference>
<dbReference type="Proteomes" id="UP000199109">
    <property type="component" value="Unassembled WGS sequence"/>
</dbReference>
<evidence type="ECO:0000256" key="1">
    <source>
        <dbReference type="ARBA" id="ARBA00004141"/>
    </source>
</evidence>
<feature type="transmembrane region" description="Helical" evidence="5">
    <location>
        <begin position="86"/>
        <end position="104"/>
    </location>
</feature>
<feature type="transmembrane region" description="Helical" evidence="5">
    <location>
        <begin position="28"/>
        <end position="49"/>
    </location>
</feature>
<feature type="transmembrane region" description="Helical" evidence="5">
    <location>
        <begin position="183"/>
        <end position="202"/>
    </location>
</feature>
<dbReference type="InterPro" id="IPR022764">
    <property type="entry name" value="Peptidase_S54_rhomboid_dom"/>
</dbReference>
<dbReference type="SUPFAM" id="SSF144091">
    <property type="entry name" value="Rhomboid-like"/>
    <property type="match status" value="1"/>
</dbReference>
<feature type="transmembrane region" description="Helical" evidence="5">
    <location>
        <begin position="133"/>
        <end position="151"/>
    </location>
</feature>
<evidence type="ECO:0000256" key="3">
    <source>
        <dbReference type="ARBA" id="ARBA00022989"/>
    </source>
</evidence>
<feature type="transmembrane region" description="Helical" evidence="5">
    <location>
        <begin position="158"/>
        <end position="177"/>
    </location>
</feature>
<gene>
    <name evidence="7" type="ORF">SAMN05421636_103253</name>
</gene>
<dbReference type="GO" id="GO:0004252">
    <property type="term" value="F:serine-type endopeptidase activity"/>
    <property type="evidence" value="ECO:0007669"/>
    <property type="project" value="InterPro"/>
</dbReference>
<name>A0A1G7A6F4_9FLAO</name>
<comment type="subcellular location">
    <subcellularLocation>
        <location evidence="1">Membrane</location>
        <topology evidence="1">Multi-pass membrane protein</topology>
    </subcellularLocation>
</comment>
<dbReference type="InterPro" id="IPR035952">
    <property type="entry name" value="Rhomboid-like_sf"/>
</dbReference>
<keyword evidence="3 5" id="KW-1133">Transmembrane helix</keyword>
<feature type="domain" description="Peptidase S54 rhomboid" evidence="6">
    <location>
        <begin position="73"/>
        <end position="202"/>
    </location>
</feature>
<keyword evidence="4 5" id="KW-0472">Membrane</keyword>
<keyword evidence="2 5" id="KW-0812">Transmembrane</keyword>
<dbReference type="Gene3D" id="1.20.1540.10">
    <property type="entry name" value="Rhomboid-like"/>
    <property type="match status" value="1"/>
</dbReference>
<dbReference type="AlphaFoldDB" id="A0A1G7A6F4"/>
<dbReference type="STRING" id="641691.SAMN05421636_103253"/>
<keyword evidence="7" id="KW-0378">Hydrolase</keyword>
<protein>
    <submittedName>
        <fullName evidence="7">Membrane associated serine protease, rhomboid family</fullName>
    </submittedName>
</protein>
<evidence type="ECO:0000313" key="7">
    <source>
        <dbReference type="EMBL" id="SDE10351.1"/>
    </source>
</evidence>
<keyword evidence="8" id="KW-1185">Reference proteome</keyword>
<evidence type="ECO:0000259" key="6">
    <source>
        <dbReference type="Pfam" id="PF01694"/>
    </source>
</evidence>
<dbReference type="GO" id="GO:0016020">
    <property type="term" value="C:membrane"/>
    <property type="evidence" value="ECO:0007669"/>
    <property type="project" value="UniProtKB-SubCell"/>
</dbReference>
<dbReference type="Pfam" id="PF01694">
    <property type="entry name" value="Rhomboid"/>
    <property type="match status" value="1"/>
</dbReference>
<evidence type="ECO:0000256" key="4">
    <source>
        <dbReference type="ARBA" id="ARBA00023136"/>
    </source>
</evidence>
<dbReference type="InterPro" id="IPR050925">
    <property type="entry name" value="Rhomboid_protease_S54"/>
</dbReference>
<sequence>MCQYFSFYIIGELIANFESMSENQYFKFTNAVVIAPLIAVISIWTVFWIELRFQVNLNEYGIYPQKISGLKGIIFSPFIHGSAEHLYNNTIPLAVLTAALFYFYRNISLRILLIGILVSGFFTWAIGRPSYHIGASGVIYLLASFIFFKGIFTKHYRLIALSLIVVFIYGSMLWYIFPVADGISWEGHLGGFLAGLALAFFMKSDIPPPKKYEWEHEDYNDEADEFLQQFDAEGNFVGRTKDEGNGDKAPIEIIYHLKKETRGKSDQE</sequence>
<accession>A0A1G7A6F4</accession>
<dbReference type="PANTHER" id="PTHR43731">
    <property type="entry name" value="RHOMBOID PROTEASE"/>
    <property type="match status" value="1"/>
</dbReference>
<reference evidence="7 8" key="1">
    <citation type="submission" date="2016-10" db="EMBL/GenBank/DDBJ databases">
        <authorList>
            <person name="de Groot N.N."/>
        </authorList>
    </citation>
    <scope>NUCLEOTIDE SEQUENCE [LARGE SCALE GENOMIC DNA]</scope>
    <source>
        <strain evidence="7 8">DSM 23421</strain>
    </source>
</reference>
<evidence type="ECO:0000313" key="8">
    <source>
        <dbReference type="Proteomes" id="UP000199109"/>
    </source>
</evidence>
<keyword evidence="7" id="KW-0645">Protease</keyword>
<evidence type="ECO:0000256" key="2">
    <source>
        <dbReference type="ARBA" id="ARBA00022692"/>
    </source>
</evidence>
<feature type="transmembrane region" description="Helical" evidence="5">
    <location>
        <begin position="111"/>
        <end position="127"/>
    </location>
</feature>